<reference evidence="3" key="1">
    <citation type="journal article" date="2017" name="Nature">
        <title>The genome of Chenopodium quinoa.</title>
        <authorList>
            <person name="Jarvis D.E."/>
            <person name="Ho Y.S."/>
            <person name="Lightfoot D.J."/>
            <person name="Schmoeckel S.M."/>
            <person name="Li B."/>
            <person name="Borm T.J.A."/>
            <person name="Ohyanagi H."/>
            <person name="Mineta K."/>
            <person name="Michell C.T."/>
            <person name="Saber N."/>
            <person name="Kharbatia N.M."/>
            <person name="Rupper R.R."/>
            <person name="Sharp A.R."/>
            <person name="Dally N."/>
            <person name="Boughton B.A."/>
            <person name="Woo Y.H."/>
            <person name="Gao G."/>
            <person name="Schijlen E.G.W.M."/>
            <person name="Guo X."/>
            <person name="Momin A.A."/>
            <person name="Negrao S."/>
            <person name="Al-Babili S."/>
            <person name="Gehring C."/>
            <person name="Roessner U."/>
            <person name="Jung C."/>
            <person name="Murphy K."/>
            <person name="Arold S.T."/>
            <person name="Gojobori T."/>
            <person name="van der Linden C.G."/>
            <person name="van Loo E.N."/>
            <person name="Jellen E.N."/>
            <person name="Maughan P.J."/>
            <person name="Tester M."/>
        </authorList>
    </citation>
    <scope>NUCLEOTIDE SEQUENCE [LARGE SCALE GENOMIC DNA]</scope>
    <source>
        <strain evidence="3">cv. PI 614886</strain>
    </source>
</reference>
<accession>A0A803L5I1</accession>
<feature type="region of interest" description="Disordered" evidence="1">
    <location>
        <begin position="66"/>
        <end position="86"/>
    </location>
</feature>
<evidence type="ECO:0000259" key="2">
    <source>
        <dbReference type="Pfam" id="PF25597"/>
    </source>
</evidence>
<sequence length="261" mass="29567">MKAFRKKGFKEEKRMKQELKCDYCGMKGHIKEGCFELIGYPPWYKGPKGKNVNKMAANVGRIEQSAQQDTPFDQDGEAGKNGNVKPDSNLISAVVQEVIRAFQDKQGGASTSGKTNGMSNFADIISISNVATFNDIFLLTDNSHDKFNERGIRSVLLGYPFGTKGYRLYDLQKRKIFISKDVYFKEHIFPFIHLNGNMNEVKAKMNQLPLVETEILIDSDEDNGEKYCQIVQKDQVDPGNNKKDFQNETDLEVAIQEQTSQ</sequence>
<evidence type="ECO:0000256" key="1">
    <source>
        <dbReference type="SAM" id="MobiDB-lite"/>
    </source>
</evidence>
<dbReference type="EnsemblPlants" id="AUR62007120-RA">
    <property type="protein sequence ID" value="AUR62007120-RA:cds"/>
    <property type="gene ID" value="AUR62007120"/>
</dbReference>
<protein>
    <recommendedName>
        <fullName evidence="2">Retroviral polymerase SH3-like domain-containing protein</fullName>
    </recommendedName>
</protein>
<name>A0A803L5I1_CHEQI</name>
<dbReference type="Proteomes" id="UP000596660">
    <property type="component" value="Unplaced"/>
</dbReference>
<dbReference type="PANTHER" id="PTHR34222">
    <property type="entry name" value="GAG_PRE-INTEGRS DOMAIN-CONTAINING PROTEIN"/>
    <property type="match status" value="1"/>
</dbReference>
<evidence type="ECO:0000313" key="3">
    <source>
        <dbReference type="EnsemblPlants" id="AUR62007120-RA:cds"/>
    </source>
</evidence>
<feature type="domain" description="Retroviral polymerase SH3-like" evidence="2">
    <location>
        <begin position="140"/>
        <end position="192"/>
    </location>
</feature>
<evidence type="ECO:0000313" key="4">
    <source>
        <dbReference type="Proteomes" id="UP000596660"/>
    </source>
</evidence>
<keyword evidence="4" id="KW-1185">Reference proteome</keyword>
<dbReference type="AlphaFoldDB" id="A0A803L5I1"/>
<organism evidence="3 4">
    <name type="scientific">Chenopodium quinoa</name>
    <name type="common">Quinoa</name>
    <dbReference type="NCBI Taxonomy" id="63459"/>
    <lineage>
        <taxon>Eukaryota</taxon>
        <taxon>Viridiplantae</taxon>
        <taxon>Streptophyta</taxon>
        <taxon>Embryophyta</taxon>
        <taxon>Tracheophyta</taxon>
        <taxon>Spermatophyta</taxon>
        <taxon>Magnoliopsida</taxon>
        <taxon>eudicotyledons</taxon>
        <taxon>Gunneridae</taxon>
        <taxon>Pentapetalae</taxon>
        <taxon>Caryophyllales</taxon>
        <taxon>Chenopodiaceae</taxon>
        <taxon>Chenopodioideae</taxon>
        <taxon>Atripliceae</taxon>
        <taxon>Chenopodium</taxon>
    </lineage>
</organism>
<dbReference type="Pfam" id="PF25597">
    <property type="entry name" value="SH3_retrovirus"/>
    <property type="match status" value="1"/>
</dbReference>
<dbReference type="PANTHER" id="PTHR34222:SF99">
    <property type="entry name" value="PROTEIN, PUTATIVE-RELATED"/>
    <property type="match status" value="1"/>
</dbReference>
<dbReference type="OMA" id="CHATSNK"/>
<reference evidence="3" key="2">
    <citation type="submission" date="2021-03" db="UniProtKB">
        <authorList>
            <consortium name="EnsemblPlants"/>
        </authorList>
    </citation>
    <scope>IDENTIFICATION</scope>
</reference>
<dbReference type="Gramene" id="AUR62007120-RA">
    <property type="protein sequence ID" value="AUR62007120-RA:cds"/>
    <property type="gene ID" value="AUR62007120"/>
</dbReference>
<proteinExistence type="predicted"/>
<dbReference type="InterPro" id="IPR057670">
    <property type="entry name" value="SH3_retrovirus"/>
</dbReference>